<dbReference type="Proteomes" id="UP000759131">
    <property type="component" value="Unassembled WGS sequence"/>
</dbReference>
<dbReference type="Pfam" id="PF04083">
    <property type="entry name" value="Abhydro_lipase"/>
    <property type="match status" value="1"/>
</dbReference>
<dbReference type="Gene3D" id="3.40.50.1820">
    <property type="entry name" value="alpha/beta hydrolase"/>
    <property type="match status" value="1"/>
</dbReference>
<evidence type="ECO:0000313" key="2">
    <source>
        <dbReference type="EMBL" id="CAD7624368.1"/>
    </source>
</evidence>
<gene>
    <name evidence="2" type="ORF">OSB1V03_LOCUS4813</name>
</gene>
<name>A0A7R9KM42_9ACAR</name>
<dbReference type="AlphaFoldDB" id="A0A7R9KM42"/>
<feature type="domain" description="Partial AB-hydrolase lipase" evidence="1">
    <location>
        <begin position="296"/>
        <end position="353"/>
    </location>
</feature>
<evidence type="ECO:0000313" key="3">
    <source>
        <dbReference type="Proteomes" id="UP000759131"/>
    </source>
</evidence>
<dbReference type="InterPro" id="IPR029058">
    <property type="entry name" value="AB_hydrolase_fold"/>
</dbReference>
<evidence type="ECO:0000259" key="1">
    <source>
        <dbReference type="Pfam" id="PF04083"/>
    </source>
</evidence>
<dbReference type="InterPro" id="IPR006693">
    <property type="entry name" value="AB_hydrolase_lipase"/>
</dbReference>
<accession>A0A7R9KM42</accession>
<dbReference type="OrthoDB" id="9974421at2759"/>
<dbReference type="EMBL" id="OC856854">
    <property type="protein sequence ID" value="CAD7624368.1"/>
    <property type="molecule type" value="Genomic_DNA"/>
</dbReference>
<sequence>MRISGAVRGAARRQVLASMGPHYTDRSSLANETITLAVASNTDGNSTLPSVAPVVSDTIDQPCAGRPHSIASLSTLSNINTKHCFCNNDIFGHLWCRPALSVVTEVHVFANSVHLFGKRLIREVVYTERLSPFHGFEECHKSVRTKTTKLKLKSLCCERGRTPAGIGINGSALYRPPNCVVSDTAIQPSACRPDSITSLSTVSIIHTKCCFCNNDNSGHLRCNRPALPVVAEPHVFADSVNLFGKRLGGKVVDTESLSPFHGFDERFEGRVLRFVGQHKPLDPPVLLRHAFHVSRVPQLIKSRGFKSTNYRVTTDDGYNLGIFRIVNPYWRGETIPILLWHGIGISSDFWLFSSAGYLSTNGVYSEQNP</sequence>
<dbReference type="GO" id="GO:0006629">
    <property type="term" value="P:lipid metabolic process"/>
    <property type="evidence" value="ECO:0007669"/>
    <property type="project" value="InterPro"/>
</dbReference>
<protein>
    <recommendedName>
        <fullName evidence="1">Partial AB-hydrolase lipase domain-containing protein</fullName>
    </recommendedName>
</protein>
<dbReference type="EMBL" id="CAJPIZ010002279">
    <property type="protein sequence ID" value="CAG2104798.1"/>
    <property type="molecule type" value="Genomic_DNA"/>
</dbReference>
<reference evidence="2" key="1">
    <citation type="submission" date="2020-11" db="EMBL/GenBank/DDBJ databases">
        <authorList>
            <person name="Tran Van P."/>
        </authorList>
    </citation>
    <scope>NUCLEOTIDE SEQUENCE</scope>
</reference>
<keyword evidence="3" id="KW-1185">Reference proteome</keyword>
<organism evidence="2">
    <name type="scientific">Medioppia subpectinata</name>
    <dbReference type="NCBI Taxonomy" id="1979941"/>
    <lineage>
        <taxon>Eukaryota</taxon>
        <taxon>Metazoa</taxon>
        <taxon>Ecdysozoa</taxon>
        <taxon>Arthropoda</taxon>
        <taxon>Chelicerata</taxon>
        <taxon>Arachnida</taxon>
        <taxon>Acari</taxon>
        <taxon>Acariformes</taxon>
        <taxon>Sarcoptiformes</taxon>
        <taxon>Oribatida</taxon>
        <taxon>Brachypylina</taxon>
        <taxon>Oppioidea</taxon>
        <taxon>Oppiidae</taxon>
        <taxon>Medioppia</taxon>
    </lineage>
</organism>
<proteinExistence type="predicted"/>